<dbReference type="GO" id="GO:0015937">
    <property type="term" value="P:coenzyme A biosynthetic process"/>
    <property type="evidence" value="ECO:0007669"/>
    <property type="project" value="UniProtKB-UniRule"/>
</dbReference>
<feature type="binding site" evidence="16">
    <location>
        <position position="142"/>
    </location>
    <ligand>
        <name>K(+)</name>
        <dbReference type="ChEBI" id="CHEBI:29103"/>
    </ligand>
</feature>
<dbReference type="RefSeq" id="WP_197528733.1">
    <property type="nucleotide sequence ID" value="NZ_CP036278.1"/>
</dbReference>
<name>A0A518AGQ6_9BACT</name>
<evidence type="ECO:0000256" key="11">
    <source>
        <dbReference type="ARBA" id="ARBA00022840"/>
    </source>
</evidence>
<comment type="cofactor">
    <cofactor evidence="2">
        <name>K(+)</name>
        <dbReference type="ChEBI" id="CHEBI:29103"/>
    </cofactor>
</comment>
<comment type="caution">
    <text evidence="16">Lacks conserved residue(s) required for the propagation of feature annotation.</text>
</comment>
<evidence type="ECO:0000256" key="16">
    <source>
        <dbReference type="HAMAP-Rule" id="MF_01274"/>
    </source>
</evidence>
<dbReference type="EC" id="2.7.1.33" evidence="6 16"/>
<dbReference type="Gene3D" id="3.30.420.40">
    <property type="match status" value="2"/>
</dbReference>
<keyword evidence="12 16" id="KW-0630">Potassium</keyword>
<keyword evidence="16" id="KW-0479">Metal-binding</keyword>
<organism evidence="17 18">
    <name type="scientific">Aeoliella mucimassa</name>
    <dbReference type="NCBI Taxonomy" id="2527972"/>
    <lineage>
        <taxon>Bacteria</taxon>
        <taxon>Pseudomonadati</taxon>
        <taxon>Planctomycetota</taxon>
        <taxon>Planctomycetia</taxon>
        <taxon>Pirellulales</taxon>
        <taxon>Lacipirellulaceae</taxon>
        <taxon>Aeoliella</taxon>
    </lineage>
</organism>
<evidence type="ECO:0000256" key="3">
    <source>
        <dbReference type="ARBA" id="ARBA00004496"/>
    </source>
</evidence>
<comment type="cofactor">
    <cofactor evidence="16">
        <name>NH4(+)</name>
        <dbReference type="ChEBI" id="CHEBI:28938"/>
    </cofactor>
    <cofactor evidence="16">
        <name>K(+)</name>
        <dbReference type="ChEBI" id="CHEBI:29103"/>
    </cofactor>
    <text evidence="16">A monovalent cation. Ammonium or potassium.</text>
</comment>
<evidence type="ECO:0000256" key="9">
    <source>
        <dbReference type="ARBA" id="ARBA00022741"/>
    </source>
</evidence>
<evidence type="ECO:0000256" key="14">
    <source>
        <dbReference type="ARBA" id="ARBA00038036"/>
    </source>
</evidence>
<evidence type="ECO:0000256" key="13">
    <source>
        <dbReference type="ARBA" id="ARBA00022993"/>
    </source>
</evidence>
<dbReference type="GO" id="GO:0046872">
    <property type="term" value="F:metal ion binding"/>
    <property type="evidence" value="ECO:0007669"/>
    <property type="project" value="UniProtKB-KW"/>
</dbReference>
<evidence type="ECO:0000256" key="10">
    <source>
        <dbReference type="ARBA" id="ARBA00022777"/>
    </source>
</evidence>
<comment type="subunit">
    <text evidence="5 16">Homodimer.</text>
</comment>
<reference evidence="17 18" key="1">
    <citation type="submission" date="2019-02" db="EMBL/GenBank/DDBJ databases">
        <title>Deep-cultivation of Planctomycetes and their phenomic and genomic characterization uncovers novel biology.</title>
        <authorList>
            <person name="Wiegand S."/>
            <person name="Jogler M."/>
            <person name="Boedeker C."/>
            <person name="Pinto D."/>
            <person name="Vollmers J."/>
            <person name="Rivas-Marin E."/>
            <person name="Kohn T."/>
            <person name="Peeters S.H."/>
            <person name="Heuer A."/>
            <person name="Rast P."/>
            <person name="Oberbeckmann S."/>
            <person name="Bunk B."/>
            <person name="Jeske O."/>
            <person name="Meyerdierks A."/>
            <person name="Storesund J.E."/>
            <person name="Kallscheuer N."/>
            <person name="Luecker S."/>
            <person name="Lage O.M."/>
            <person name="Pohl T."/>
            <person name="Merkel B.J."/>
            <person name="Hornburger P."/>
            <person name="Mueller R.-W."/>
            <person name="Bruemmer F."/>
            <person name="Labrenz M."/>
            <person name="Spormann A.M."/>
            <person name="Op den Camp H."/>
            <person name="Overmann J."/>
            <person name="Amann R."/>
            <person name="Jetten M.S.M."/>
            <person name="Mascher T."/>
            <person name="Medema M.H."/>
            <person name="Devos D.P."/>
            <person name="Kaster A.-K."/>
            <person name="Ovreas L."/>
            <person name="Rohde M."/>
            <person name="Galperin M.Y."/>
            <person name="Jogler C."/>
        </authorList>
    </citation>
    <scope>NUCLEOTIDE SEQUENCE [LARGE SCALE GENOMIC DNA]</scope>
    <source>
        <strain evidence="17 18">Pan181</strain>
    </source>
</reference>
<keyword evidence="13 16" id="KW-0173">Coenzyme A biosynthesis</keyword>
<keyword evidence="9 16" id="KW-0547">Nucleotide-binding</keyword>
<evidence type="ECO:0000256" key="5">
    <source>
        <dbReference type="ARBA" id="ARBA00011738"/>
    </source>
</evidence>
<keyword evidence="7 16" id="KW-0963">Cytoplasm</keyword>
<comment type="subcellular location">
    <subcellularLocation>
        <location evidence="3 16">Cytoplasm</location>
    </subcellularLocation>
</comment>
<dbReference type="UniPathway" id="UPA00241">
    <property type="reaction ID" value="UER00352"/>
</dbReference>
<keyword evidence="10 16" id="KW-0418">Kinase</keyword>
<evidence type="ECO:0000313" key="18">
    <source>
        <dbReference type="Proteomes" id="UP000315750"/>
    </source>
</evidence>
<evidence type="ECO:0000256" key="1">
    <source>
        <dbReference type="ARBA" id="ARBA00001206"/>
    </source>
</evidence>
<feature type="binding site" evidence="16">
    <location>
        <begin position="11"/>
        <end position="18"/>
    </location>
    <ligand>
        <name>ATP</name>
        <dbReference type="ChEBI" id="CHEBI:30616"/>
    </ligand>
</feature>
<evidence type="ECO:0000256" key="2">
    <source>
        <dbReference type="ARBA" id="ARBA00001958"/>
    </source>
</evidence>
<dbReference type="EMBL" id="CP036278">
    <property type="protein sequence ID" value="QDU53894.1"/>
    <property type="molecule type" value="Genomic_DNA"/>
</dbReference>
<dbReference type="NCBIfam" id="TIGR00671">
    <property type="entry name" value="baf"/>
    <property type="match status" value="1"/>
</dbReference>
<keyword evidence="18" id="KW-1185">Reference proteome</keyword>
<feature type="binding site" evidence="16">
    <location>
        <position position="145"/>
    </location>
    <ligand>
        <name>ATP</name>
        <dbReference type="ChEBI" id="CHEBI:30616"/>
    </ligand>
</feature>
<evidence type="ECO:0000256" key="8">
    <source>
        <dbReference type="ARBA" id="ARBA00022679"/>
    </source>
</evidence>
<dbReference type="CDD" id="cd24015">
    <property type="entry name" value="ASKHA_NBD_PanK-III"/>
    <property type="match status" value="1"/>
</dbReference>
<comment type="function">
    <text evidence="16">Catalyzes the phosphorylation of pantothenate (Pan), the first step in CoA biosynthesis.</text>
</comment>
<dbReference type="InterPro" id="IPR043129">
    <property type="entry name" value="ATPase_NBD"/>
</dbReference>
<comment type="pathway">
    <text evidence="4 16">Cofactor biosynthesis; coenzyme A biosynthesis; CoA from (R)-pantothenate: step 1/5.</text>
</comment>
<feature type="active site" description="Proton acceptor" evidence="16">
    <location>
        <position position="120"/>
    </location>
</feature>
<feature type="binding site" evidence="16">
    <location>
        <position position="200"/>
    </location>
    <ligand>
        <name>substrate</name>
    </ligand>
</feature>
<comment type="similarity">
    <text evidence="14 16">Belongs to the type III pantothenate kinase family.</text>
</comment>
<dbReference type="SUPFAM" id="SSF53067">
    <property type="entry name" value="Actin-like ATPase domain"/>
    <property type="match status" value="2"/>
</dbReference>
<accession>A0A518AGQ6</accession>
<feature type="binding site" evidence="16">
    <location>
        <begin position="118"/>
        <end position="121"/>
    </location>
    <ligand>
        <name>substrate</name>
    </ligand>
</feature>
<evidence type="ECO:0000256" key="7">
    <source>
        <dbReference type="ARBA" id="ARBA00022490"/>
    </source>
</evidence>
<evidence type="ECO:0000256" key="6">
    <source>
        <dbReference type="ARBA" id="ARBA00012102"/>
    </source>
</evidence>
<keyword evidence="8 16" id="KW-0808">Transferase</keyword>
<dbReference type="PANTHER" id="PTHR34265:SF1">
    <property type="entry name" value="TYPE III PANTOTHENATE KINASE"/>
    <property type="match status" value="1"/>
</dbReference>
<evidence type="ECO:0000256" key="15">
    <source>
        <dbReference type="ARBA" id="ARBA00040883"/>
    </source>
</evidence>
<dbReference type="GO" id="GO:0005737">
    <property type="term" value="C:cytoplasm"/>
    <property type="evidence" value="ECO:0007669"/>
    <property type="project" value="UniProtKB-SubCell"/>
</dbReference>
<dbReference type="InterPro" id="IPR004619">
    <property type="entry name" value="Type_III_PanK"/>
</dbReference>
<evidence type="ECO:0000256" key="12">
    <source>
        <dbReference type="ARBA" id="ARBA00022958"/>
    </source>
</evidence>
<dbReference type="Proteomes" id="UP000315750">
    <property type="component" value="Chromosome"/>
</dbReference>
<keyword evidence="11 16" id="KW-0067">ATP-binding</keyword>
<dbReference type="HAMAP" id="MF_01274">
    <property type="entry name" value="Pantothen_kinase_3"/>
    <property type="match status" value="1"/>
</dbReference>
<dbReference type="KEGG" id="amuc:Pan181_00720"/>
<dbReference type="PANTHER" id="PTHR34265">
    <property type="entry name" value="TYPE III PANTOTHENATE KINASE"/>
    <property type="match status" value="1"/>
</dbReference>
<protein>
    <recommendedName>
        <fullName evidence="15 16">Type III pantothenate kinase</fullName>
        <ecNumber evidence="6 16">2.7.1.33</ecNumber>
    </recommendedName>
    <alternativeName>
        <fullName evidence="16">PanK-III</fullName>
    </alternativeName>
    <alternativeName>
        <fullName evidence="16">Pantothenic acid kinase</fullName>
    </alternativeName>
</protein>
<sequence>MLHQGTVVAVDIGNSRIKLGLFHLQPSADTGLPQPAATVTLAPDSPGEACNVEPLGEWLAETISPGTPLVVASVSRPGTQALKDYLAAHHDGAWNQLRVLTNADLPIENLTDEPDRVGIDRLAAAVGASTVRRAESPAIVIDFGTAITVDLVSAEGAFAGGAILPGIGTAAVALHARTDALPAVRPPIEGKSPASVGKNTSDAIRSGLYWGAVGAVRELIARHRDGLVKPPQVLVTGSTSPDMARLLGGPDYTVRYMPHLVLAGVASTWWKLEE</sequence>
<dbReference type="GO" id="GO:0005524">
    <property type="term" value="F:ATP binding"/>
    <property type="evidence" value="ECO:0007669"/>
    <property type="project" value="UniProtKB-UniRule"/>
</dbReference>
<dbReference type="Pfam" id="PF03309">
    <property type="entry name" value="Pan_kinase"/>
    <property type="match status" value="1"/>
</dbReference>
<comment type="catalytic activity">
    <reaction evidence="1 16">
        <text>(R)-pantothenate + ATP = (R)-4'-phosphopantothenate + ADP + H(+)</text>
        <dbReference type="Rhea" id="RHEA:16373"/>
        <dbReference type="ChEBI" id="CHEBI:10986"/>
        <dbReference type="ChEBI" id="CHEBI:15378"/>
        <dbReference type="ChEBI" id="CHEBI:29032"/>
        <dbReference type="ChEBI" id="CHEBI:30616"/>
        <dbReference type="ChEBI" id="CHEBI:456216"/>
        <dbReference type="EC" id="2.7.1.33"/>
    </reaction>
</comment>
<evidence type="ECO:0000313" key="17">
    <source>
        <dbReference type="EMBL" id="QDU53894.1"/>
    </source>
</evidence>
<proteinExistence type="inferred from homology"/>
<dbReference type="GO" id="GO:0004594">
    <property type="term" value="F:pantothenate kinase activity"/>
    <property type="evidence" value="ECO:0007669"/>
    <property type="project" value="UniProtKB-UniRule"/>
</dbReference>
<gene>
    <name evidence="16 17" type="primary">coaX</name>
    <name evidence="17" type="ORF">Pan181_00720</name>
</gene>
<evidence type="ECO:0000256" key="4">
    <source>
        <dbReference type="ARBA" id="ARBA00005225"/>
    </source>
</evidence>
<dbReference type="AlphaFoldDB" id="A0A518AGQ6"/>